<evidence type="ECO:0000259" key="1">
    <source>
        <dbReference type="Pfam" id="PF13966"/>
    </source>
</evidence>
<accession>A0A833Y5U6</accession>
<dbReference type="Proteomes" id="UP000619265">
    <property type="component" value="Unassembled WGS sequence"/>
</dbReference>
<gene>
    <name evidence="2" type="ORF">F2P56_004669</name>
</gene>
<dbReference type="Gramene" id="Jr02_16080_p1">
    <property type="protein sequence ID" value="cds.Jr02_16080_p1"/>
    <property type="gene ID" value="Jr02_16080"/>
</dbReference>
<reference evidence="2" key="2">
    <citation type="submission" date="2020-03" db="EMBL/GenBank/DDBJ databases">
        <title>Walnut 2.0.</title>
        <authorList>
            <person name="Marrano A."/>
            <person name="Britton M."/>
            <person name="Zimin A.V."/>
            <person name="Zaini P.A."/>
            <person name="Workman R."/>
            <person name="Puiu D."/>
            <person name="Bianco L."/>
            <person name="Allen B.J."/>
            <person name="Troggio M."/>
            <person name="Leslie C.A."/>
            <person name="Timp W."/>
            <person name="Dendekar A."/>
            <person name="Salzberg S.L."/>
            <person name="Neale D.B."/>
        </authorList>
    </citation>
    <scope>NUCLEOTIDE SEQUENCE</scope>
    <source>
        <tissue evidence="2">Leaves</tissue>
    </source>
</reference>
<reference evidence="2" key="1">
    <citation type="submission" date="2015-10" db="EMBL/GenBank/DDBJ databases">
        <authorList>
            <person name="Martinez-Garcia P.J."/>
            <person name="Crepeau M.W."/>
            <person name="Puiu D."/>
            <person name="Gonzalez-Ibeas D."/>
            <person name="Whalen J."/>
            <person name="Stevens K."/>
            <person name="Paul R."/>
            <person name="Butterfield T."/>
            <person name="Britton M."/>
            <person name="Reagan R."/>
            <person name="Chakraborty S."/>
            <person name="Walawage S.L."/>
            <person name="Vasquez-Gross H.A."/>
            <person name="Cardeno C."/>
            <person name="Famula R."/>
            <person name="Pratt K."/>
            <person name="Kuruganti S."/>
            <person name="Aradhya M.K."/>
            <person name="Leslie C.A."/>
            <person name="Dandekar A.M."/>
            <person name="Salzberg S.L."/>
            <person name="Wegrzyn J.L."/>
            <person name="Langley C.H."/>
            <person name="Neale D.B."/>
        </authorList>
    </citation>
    <scope>NUCLEOTIDE SEQUENCE</scope>
    <source>
        <tissue evidence="2">Leaves</tissue>
    </source>
</reference>
<comment type="caution">
    <text evidence="2">The sequence shown here is derived from an EMBL/GenBank/DDBJ whole genome shotgun (WGS) entry which is preliminary data.</text>
</comment>
<dbReference type="InterPro" id="IPR026960">
    <property type="entry name" value="RVT-Znf"/>
</dbReference>
<dbReference type="EMBL" id="LIHL02000002">
    <property type="protein sequence ID" value="KAF5478081.1"/>
    <property type="molecule type" value="Genomic_DNA"/>
</dbReference>
<name>A0A833Y5U6_JUGRE</name>
<evidence type="ECO:0000313" key="3">
    <source>
        <dbReference type="Proteomes" id="UP000619265"/>
    </source>
</evidence>
<feature type="domain" description="Reverse transcriptase zinc-binding" evidence="1">
    <location>
        <begin position="2"/>
        <end position="38"/>
    </location>
</feature>
<organism evidence="2 3">
    <name type="scientific">Juglans regia</name>
    <name type="common">English walnut</name>
    <dbReference type="NCBI Taxonomy" id="51240"/>
    <lineage>
        <taxon>Eukaryota</taxon>
        <taxon>Viridiplantae</taxon>
        <taxon>Streptophyta</taxon>
        <taxon>Embryophyta</taxon>
        <taxon>Tracheophyta</taxon>
        <taxon>Spermatophyta</taxon>
        <taxon>Magnoliopsida</taxon>
        <taxon>eudicotyledons</taxon>
        <taxon>Gunneridae</taxon>
        <taxon>Pentapetalae</taxon>
        <taxon>rosids</taxon>
        <taxon>fabids</taxon>
        <taxon>Fagales</taxon>
        <taxon>Juglandaceae</taxon>
        <taxon>Juglans</taxon>
    </lineage>
</organism>
<evidence type="ECO:0000313" key="2">
    <source>
        <dbReference type="EMBL" id="KAF5478081.1"/>
    </source>
</evidence>
<proteinExistence type="predicted"/>
<dbReference type="Pfam" id="PF13966">
    <property type="entry name" value="zf-RVT"/>
    <property type="match status" value="1"/>
</dbReference>
<sequence>MNLFKKKIVDNPQCPLCLQENETTEHILWECTAASDVWGQCSKKIQKSRVSHKSLKELMVEMFLKLNKEEMEELAVILWKLWRRINEFVFKDTLTHPNFLLQSAYQPLQELRESKHGETNQPAPTTNRVEEWEAPPRDFFKINWEAAGDRLHCKVVFGLLFEIGRARF</sequence>
<protein>
    <recommendedName>
        <fullName evidence="1">Reverse transcriptase zinc-binding domain-containing protein</fullName>
    </recommendedName>
</protein>
<dbReference type="AlphaFoldDB" id="A0A833Y5U6"/>